<sequence>MDLLELRRRMADYSPEDEVIHKEFDEGIIRCMDSKIIEIEFGEDVKQLNFEVLVQFNLIKPKNKHSL</sequence>
<dbReference type="RefSeq" id="WP_043063887.1">
    <property type="nucleotide sequence ID" value="NZ_BJOA01000073.1"/>
</dbReference>
<organism evidence="1 3">
    <name type="scientific">Aneurinibacillus migulanus</name>
    <name type="common">Bacillus migulanus</name>
    <dbReference type="NCBI Taxonomy" id="47500"/>
    <lineage>
        <taxon>Bacteria</taxon>
        <taxon>Bacillati</taxon>
        <taxon>Bacillota</taxon>
        <taxon>Bacilli</taxon>
        <taxon>Bacillales</taxon>
        <taxon>Paenibacillaceae</taxon>
        <taxon>Aneurinibacillus group</taxon>
        <taxon>Aneurinibacillus</taxon>
    </lineage>
</organism>
<dbReference type="Proteomes" id="UP000182836">
    <property type="component" value="Unassembled WGS sequence"/>
</dbReference>
<keyword evidence="3" id="KW-1185">Reference proteome</keyword>
<evidence type="ECO:0000313" key="4">
    <source>
        <dbReference type="Proteomes" id="UP000182836"/>
    </source>
</evidence>
<dbReference type="GeneID" id="42303669"/>
<dbReference type="Proteomes" id="UP000037269">
    <property type="component" value="Unassembled WGS sequence"/>
</dbReference>
<proteinExistence type="predicted"/>
<accession>A0A0D1YK04</accession>
<dbReference type="EMBL" id="FNED01000005">
    <property type="protein sequence ID" value="SDI59097.1"/>
    <property type="molecule type" value="Genomic_DNA"/>
</dbReference>
<dbReference type="AlphaFoldDB" id="A0A0D1YK04"/>
<dbReference type="OrthoDB" id="1824573at2"/>
<dbReference type="EMBL" id="LGUG01000002">
    <property type="protein sequence ID" value="KON99231.1"/>
    <property type="molecule type" value="Genomic_DNA"/>
</dbReference>
<reference evidence="1 3" key="1">
    <citation type="submission" date="2015-07" db="EMBL/GenBank/DDBJ databases">
        <title>Fjat-14205 dsm 2895.</title>
        <authorList>
            <person name="Liu B."/>
            <person name="Wang J."/>
            <person name="Zhu Y."/>
            <person name="Liu G."/>
            <person name="Chen Q."/>
            <person name="Chen Z."/>
            <person name="Lan J."/>
            <person name="Che J."/>
            <person name="Ge C."/>
            <person name="Shi H."/>
            <person name="Pan Z."/>
            <person name="Liu X."/>
        </authorList>
    </citation>
    <scope>NUCLEOTIDE SEQUENCE [LARGE SCALE GENOMIC DNA]</scope>
    <source>
        <strain evidence="1 3">DSM 2895</strain>
    </source>
</reference>
<evidence type="ECO:0000313" key="2">
    <source>
        <dbReference type="EMBL" id="SDI59097.1"/>
    </source>
</evidence>
<protein>
    <submittedName>
        <fullName evidence="1">Uncharacterized protein</fullName>
    </submittedName>
</protein>
<gene>
    <name evidence="1" type="ORF">AF333_00365</name>
    <name evidence="2" type="ORF">SAMN04487909_105216</name>
</gene>
<evidence type="ECO:0000313" key="1">
    <source>
        <dbReference type="EMBL" id="KON99231.1"/>
    </source>
</evidence>
<name>A0A0D1YK04_ANEMI</name>
<dbReference type="PATRIC" id="fig|47500.8.peg.1307"/>
<evidence type="ECO:0000313" key="3">
    <source>
        <dbReference type="Proteomes" id="UP000037269"/>
    </source>
</evidence>
<reference evidence="2 4" key="2">
    <citation type="submission" date="2016-10" db="EMBL/GenBank/DDBJ databases">
        <authorList>
            <person name="de Groot N.N."/>
        </authorList>
    </citation>
    <scope>NUCLEOTIDE SEQUENCE [LARGE SCALE GENOMIC DNA]</scope>
    <source>
        <strain evidence="2 4">DSM 2895</strain>
    </source>
</reference>